<feature type="binding site" description="axial binding residue" evidence="8">
    <location>
        <position position="477"/>
    </location>
    <ligand>
        <name>heme</name>
        <dbReference type="ChEBI" id="CHEBI:30413"/>
    </ligand>
    <ligandPart>
        <name>Fe</name>
        <dbReference type="ChEBI" id="CHEBI:18248"/>
    </ligandPart>
</feature>
<dbReference type="Pfam" id="PF00067">
    <property type="entry name" value="p450"/>
    <property type="match status" value="1"/>
</dbReference>
<evidence type="ECO:0000256" key="7">
    <source>
        <dbReference type="ARBA" id="ARBA00023033"/>
    </source>
</evidence>
<keyword evidence="5 9" id="KW-0560">Oxidoreductase</keyword>
<dbReference type="InterPro" id="IPR050479">
    <property type="entry name" value="CYP11_CYP27_families"/>
</dbReference>
<proteinExistence type="inferred from homology"/>
<dbReference type="PANTHER" id="PTHR24279">
    <property type="entry name" value="CYTOCHROME P450"/>
    <property type="match status" value="1"/>
</dbReference>
<dbReference type="EMBL" id="HBGW01055920">
    <property type="protein sequence ID" value="CAD9593953.1"/>
    <property type="molecule type" value="Transcribed_RNA"/>
</dbReference>
<name>A0A6U6PHK6_9DINO</name>
<dbReference type="GO" id="GO:0004497">
    <property type="term" value="F:monooxygenase activity"/>
    <property type="evidence" value="ECO:0007669"/>
    <property type="project" value="UniProtKB-KW"/>
</dbReference>
<dbReference type="GO" id="GO:0016705">
    <property type="term" value="F:oxidoreductase activity, acting on paired donors, with incorporation or reduction of molecular oxygen"/>
    <property type="evidence" value="ECO:0007669"/>
    <property type="project" value="InterPro"/>
</dbReference>
<evidence type="ECO:0000256" key="9">
    <source>
        <dbReference type="RuleBase" id="RU000461"/>
    </source>
</evidence>
<dbReference type="PRINTS" id="PR00385">
    <property type="entry name" value="P450"/>
</dbReference>
<sequence>MLRVARVVPCASRGFLRWAAQCPFSLVPRASREFASEAAQQCPFTGGGGNDRAASPVEGSSPLPFDAIPGPKRWPVVKALPDFYGRMDDKKVHTAAHAYYKEFGPIVRVDLPGQEPDVWLFDPREMLKLFRAEGPYPDGPVRLTWPVAKYNSRLPEPNKLVGVGEEWKEHRSKLNPGIFHVKSAQEFLPNLTPTAAELSAHFPEHAGDLATFCRLSSFDLFCAGVIGKSLRVISKDADPRDVAFADAAALSFNLMGDLLFSPLETALKDRVDTKTYKAFERSMAAQVERAEQIVADCRDDASIQHSYLKVLSESGAFNEAAAAKEVVNLLGAAVDTTATTLLWLLYDLARNPEAQAAAAAEVRAELSPSGEFRADAKLPYFKACYRESLRLSPIGNTGTFRTTPADLVLGGFHVPAGTRVTTIGAAMMMDPTIVEEPHKFKPERWLPAAVAERKGTDREIHDHKLLGANFGFGPRMCLGARFAKNEIYALTARILHDWDMSVKVPHDKVVMRLLLAPQPPPQFKLTPRP</sequence>
<dbReference type="PANTHER" id="PTHR24279:SF120">
    <property type="entry name" value="CYTOCHROME P450"/>
    <property type="match status" value="1"/>
</dbReference>
<dbReference type="InterPro" id="IPR017972">
    <property type="entry name" value="Cyt_P450_CS"/>
</dbReference>
<gene>
    <name evidence="11" type="ORF">BRAN1462_LOCUS35500</name>
</gene>
<protein>
    <recommendedName>
        <fullName evidence="12">Cytochrome P450</fullName>
    </recommendedName>
</protein>
<keyword evidence="3 8" id="KW-0349">Heme</keyword>
<evidence type="ECO:0000256" key="10">
    <source>
        <dbReference type="SAM" id="MobiDB-lite"/>
    </source>
</evidence>
<evidence type="ECO:0008006" key="12">
    <source>
        <dbReference type="Google" id="ProtNLM"/>
    </source>
</evidence>
<evidence type="ECO:0000256" key="2">
    <source>
        <dbReference type="ARBA" id="ARBA00010617"/>
    </source>
</evidence>
<evidence type="ECO:0000256" key="6">
    <source>
        <dbReference type="ARBA" id="ARBA00023004"/>
    </source>
</evidence>
<dbReference type="GO" id="GO:0005506">
    <property type="term" value="F:iron ion binding"/>
    <property type="evidence" value="ECO:0007669"/>
    <property type="project" value="InterPro"/>
</dbReference>
<dbReference type="PRINTS" id="PR00463">
    <property type="entry name" value="EP450I"/>
</dbReference>
<accession>A0A6U6PHK6</accession>
<dbReference type="InterPro" id="IPR036396">
    <property type="entry name" value="Cyt_P450_sf"/>
</dbReference>
<organism evidence="11">
    <name type="scientific">Zooxanthella nutricula</name>
    <dbReference type="NCBI Taxonomy" id="1333877"/>
    <lineage>
        <taxon>Eukaryota</taxon>
        <taxon>Sar</taxon>
        <taxon>Alveolata</taxon>
        <taxon>Dinophyceae</taxon>
        <taxon>Peridiniales</taxon>
        <taxon>Peridiniales incertae sedis</taxon>
        <taxon>Zooxanthella</taxon>
    </lineage>
</organism>
<evidence type="ECO:0000256" key="5">
    <source>
        <dbReference type="ARBA" id="ARBA00023002"/>
    </source>
</evidence>
<feature type="region of interest" description="Disordered" evidence="10">
    <location>
        <begin position="42"/>
        <end position="61"/>
    </location>
</feature>
<dbReference type="PROSITE" id="PS00086">
    <property type="entry name" value="CYTOCHROME_P450"/>
    <property type="match status" value="1"/>
</dbReference>
<evidence type="ECO:0000256" key="3">
    <source>
        <dbReference type="ARBA" id="ARBA00022617"/>
    </source>
</evidence>
<evidence type="ECO:0000256" key="1">
    <source>
        <dbReference type="ARBA" id="ARBA00001971"/>
    </source>
</evidence>
<evidence type="ECO:0000256" key="8">
    <source>
        <dbReference type="PIRSR" id="PIRSR602401-1"/>
    </source>
</evidence>
<reference evidence="11" key="1">
    <citation type="submission" date="2021-01" db="EMBL/GenBank/DDBJ databases">
        <authorList>
            <person name="Corre E."/>
            <person name="Pelletier E."/>
            <person name="Niang G."/>
            <person name="Scheremetjew M."/>
            <person name="Finn R."/>
            <person name="Kale V."/>
            <person name="Holt S."/>
            <person name="Cochrane G."/>
            <person name="Meng A."/>
            <person name="Brown T."/>
            <person name="Cohen L."/>
        </authorList>
    </citation>
    <scope>NUCLEOTIDE SEQUENCE</scope>
    <source>
        <strain evidence="11">RCC3387</strain>
    </source>
</reference>
<evidence type="ECO:0000256" key="4">
    <source>
        <dbReference type="ARBA" id="ARBA00022723"/>
    </source>
</evidence>
<dbReference type="GO" id="GO:0020037">
    <property type="term" value="F:heme binding"/>
    <property type="evidence" value="ECO:0007669"/>
    <property type="project" value="InterPro"/>
</dbReference>
<keyword evidence="4 8" id="KW-0479">Metal-binding</keyword>
<keyword evidence="6 8" id="KW-0408">Iron</keyword>
<dbReference type="InterPro" id="IPR001128">
    <property type="entry name" value="Cyt_P450"/>
</dbReference>
<keyword evidence="7 9" id="KW-0503">Monooxygenase</keyword>
<comment type="cofactor">
    <cofactor evidence="1 8">
        <name>heme</name>
        <dbReference type="ChEBI" id="CHEBI:30413"/>
    </cofactor>
</comment>
<dbReference type="SUPFAM" id="SSF48264">
    <property type="entry name" value="Cytochrome P450"/>
    <property type="match status" value="1"/>
</dbReference>
<evidence type="ECO:0000313" key="11">
    <source>
        <dbReference type="EMBL" id="CAD9593953.1"/>
    </source>
</evidence>
<dbReference type="InterPro" id="IPR002401">
    <property type="entry name" value="Cyt_P450_E_grp-I"/>
</dbReference>
<comment type="similarity">
    <text evidence="2 9">Belongs to the cytochrome P450 family.</text>
</comment>
<dbReference type="Gene3D" id="1.10.630.10">
    <property type="entry name" value="Cytochrome P450"/>
    <property type="match status" value="1"/>
</dbReference>
<dbReference type="AlphaFoldDB" id="A0A6U6PHK6"/>